<protein>
    <recommendedName>
        <fullName evidence="4">Secreted protein</fullName>
    </recommendedName>
</protein>
<organism evidence="2 3">
    <name type="scientific">Ceratodon purpureus</name>
    <name type="common">Fire moss</name>
    <name type="synonym">Dicranum purpureum</name>
    <dbReference type="NCBI Taxonomy" id="3225"/>
    <lineage>
        <taxon>Eukaryota</taxon>
        <taxon>Viridiplantae</taxon>
        <taxon>Streptophyta</taxon>
        <taxon>Embryophyta</taxon>
        <taxon>Bryophyta</taxon>
        <taxon>Bryophytina</taxon>
        <taxon>Bryopsida</taxon>
        <taxon>Dicranidae</taxon>
        <taxon>Pseudoditrichales</taxon>
        <taxon>Ditrichaceae</taxon>
        <taxon>Ceratodon</taxon>
    </lineage>
</organism>
<accession>A0A8T0HWG3</accession>
<keyword evidence="1" id="KW-0732">Signal</keyword>
<proteinExistence type="predicted"/>
<evidence type="ECO:0008006" key="4">
    <source>
        <dbReference type="Google" id="ProtNLM"/>
    </source>
</evidence>
<dbReference type="Proteomes" id="UP000822688">
    <property type="component" value="Chromosome V"/>
</dbReference>
<evidence type="ECO:0000256" key="1">
    <source>
        <dbReference type="SAM" id="SignalP"/>
    </source>
</evidence>
<sequence length="74" mass="8065">MGQCAQGHLVASLVGRWLAVLRSCCFSLRSSRARRIRYHACILDCGHSVLATKPLGGPSQHPWDCPKALVPAPR</sequence>
<comment type="caution">
    <text evidence="2">The sequence shown here is derived from an EMBL/GenBank/DDBJ whole genome shotgun (WGS) entry which is preliminary data.</text>
</comment>
<feature type="signal peptide" evidence="1">
    <location>
        <begin position="1"/>
        <end position="33"/>
    </location>
</feature>
<evidence type="ECO:0000313" key="3">
    <source>
        <dbReference type="Proteomes" id="UP000822688"/>
    </source>
</evidence>
<name>A0A8T0HWG3_CERPU</name>
<dbReference type="AlphaFoldDB" id="A0A8T0HWG3"/>
<keyword evidence="3" id="KW-1185">Reference proteome</keyword>
<dbReference type="EMBL" id="CM026426">
    <property type="protein sequence ID" value="KAG0575127.1"/>
    <property type="molecule type" value="Genomic_DNA"/>
</dbReference>
<feature type="chain" id="PRO_5035742247" description="Secreted protein" evidence="1">
    <location>
        <begin position="34"/>
        <end position="74"/>
    </location>
</feature>
<reference evidence="2" key="1">
    <citation type="submission" date="2020-06" db="EMBL/GenBank/DDBJ databases">
        <title>WGS assembly of Ceratodon purpureus strain R40.</title>
        <authorList>
            <person name="Carey S.B."/>
            <person name="Jenkins J."/>
            <person name="Shu S."/>
            <person name="Lovell J.T."/>
            <person name="Sreedasyam A."/>
            <person name="Maumus F."/>
            <person name="Tiley G.P."/>
            <person name="Fernandez-Pozo N."/>
            <person name="Barry K."/>
            <person name="Chen C."/>
            <person name="Wang M."/>
            <person name="Lipzen A."/>
            <person name="Daum C."/>
            <person name="Saski C.A."/>
            <person name="Payton A.C."/>
            <person name="Mcbreen J.C."/>
            <person name="Conrad R.E."/>
            <person name="Kollar L.M."/>
            <person name="Olsson S."/>
            <person name="Huttunen S."/>
            <person name="Landis J.B."/>
            <person name="Wickett N.J."/>
            <person name="Johnson M.G."/>
            <person name="Rensing S.A."/>
            <person name="Grimwood J."/>
            <person name="Schmutz J."/>
            <person name="Mcdaniel S.F."/>
        </authorList>
    </citation>
    <scope>NUCLEOTIDE SEQUENCE</scope>
    <source>
        <strain evidence="2">R40</strain>
    </source>
</reference>
<gene>
    <name evidence="2" type="ORF">KC19_VG320200</name>
</gene>
<evidence type="ECO:0000313" key="2">
    <source>
        <dbReference type="EMBL" id="KAG0575127.1"/>
    </source>
</evidence>